<proteinExistence type="predicted"/>
<keyword evidence="2" id="KW-1185">Reference proteome</keyword>
<comment type="caution">
    <text evidence="1">The sequence shown here is derived from an EMBL/GenBank/DDBJ whole genome shotgun (WGS) entry which is preliminary data.</text>
</comment>
<dbReference type="Proteomes" id="UP000814140">
    <property type="component" value="Unassembled WGS sequence"/>
</dbReference>
<sequence length="169" mass="18352">MAFPVPAVYPLLKRVTYWPQAWLGIAMNLVSLVVWTALQADISPAALTLLLACWSWTLYYDTIYACQDKRDDIKAGVKSTALLFGKHIRAVLSGFAALFVGALAAAGYLNHNGLPFYALGVGGAAVYLTRQLNTVDLDNVKSCLHAFEGNGFTFGTIVWLGLFADYVLA</sequence>
<evidence type="ECO:0000313" key="1">
    <source>
        <dbReference type="EMBL" id="KAI0065687.1"/>
    </source>
</evidence>
<organism evidence="1 2">
    <name type="scientific">Artomyces pyxidatus</name>
    <dbReference type="NCBI Taxonomy" id="48021"/>
    <lineage>
        <taxon>Eukaryota</taxon>
        <taxon>Fungi</taxon>
        <taxon>Dikarya</taxon>
        <taxon>Basidiomycota</taxon>
        <taxon>Agaricomycotina</taxon>
        <taxon>Agaricomycetes</taxon>
        <taxon>Russulales</taxon>
        <taxon>Auriscalpiaceae</taxon>
        <taxon>Artomyces</taxon>
    </lineage>
</organism>
<gene>
    <name evidence="1" type="ORF">BV25DRAFT_1821352</name>
</gene>
<reference evidence="1" key="1">
    <citation type="submission" date="2021-03" db="EMBL/GenBank/DDBJ databases">
        <authorList>
            <consortium name="DOE Joint Genome Institute"/>
            <person name="Ahrendt S."/>
            <person name="Looney B.P."/>
            <person name="Miyauchi S."/>
            <person name="Morin E."/>
            <person name="Drula E."/>
            <person name="Courty P.E."/>
            <person name="Chicoki N."/>
            <person name="Fauchery L."/>
            <person name="Kohler A."/>
            <person name="Kuo A."/>
            <person name="Labutti K."/>
            <person name="Pangilinan J."/>
            <person name="Lipzen A."/>
            <person name="Riley R."/>
            <person name="Andreopoulos W."/>
            <person name="He G."/>
            <person name="Johnson J."/>
            <person name="Barry K.W."/>
            <person name="Grigoriev I.V."/>
            <person name="Nagy L."/>
            <person name="Hibbett D."/>
            <person name="Henrissat B."/>
            <person name="Matheny P.B."/>
            <person name="Labbe J."/>
            <person name="Martin F."/>
        </authorList>
    </citation>
    <scope>NUCLEOTIDE SEQUENCE</scope>
    <source>
        <strain evidence="1">HHB10654</strain>
    </source>
</reference>
<dbReference type="EMBL" id="MU277194">
    <property type="protein sequence ID" value="KAI0065687.1"/>
    <property type="molecule type" value="Genomic_DNA"/>
</dbReference>
<protein>
    <submittedName>
        <fullName evidence="1">UbiA prenyltransferase</fullName>
    </submittedName>
</protein>
<evidence type="ECO:0000313" key="2">
    <source>
        <dbReference type="Proteomes" id="UP000814140"/>
    </source>
</evidence>
<accession>A0ACB8TBJ2</accession>
<reference evidence="1" key="2">
    <citation type="journal article" date="2022" name="New Phytol.">
        <title>Evolutionary transition to the ectomycorrhizal habit in the genomes of a hyperdiverse lineage of mushroom-forming fungi.</title>
        <authorList>
            <person name="Looney B."/>
            <person name="Miyauchi S."/>
            <person name="Morin E."/>
            <person name="Drula E."/>
            <person name="Courty P.E."/>
            <person name="Kohler A."/>
            <person name="Kuo A."/>
            <person name="LaButti K."/>
            <person name="Pangilinan J."/>
            <person name="Lipzen A."/>
            <person name="Riley R."/>
            <person name="Andreopoulos W."/>
            <person name="He G."/>
            <person name="Johnson J."/>
            <person name="Nolan M."/>
            <person name="Tritt A."/>
            <person name="Barry K.W."/>
            <person name="Grigoriev I.V."/>
            <person name="Nagy L.G."/>
            <person name="Hibbett D."/>
            <person name="Henrissat B."/>
            <person name="Matheny P.B."/>
            <person name="Labbe J."/>
            <person name="Martin F.M."/>
        </authorList>
    </citation>
    <scope>NUCLEOTIDE SEQUENCE</scope>
    <source>
        <strain evidence="1">HHB10654</strain>
    </source>
</reference>
<name>A0ACB8TBJ2_9AGAM</name>